<proteinExistence type="predicted"/>
<protein>
    <submittedName>
        <fullName evidence="1">Uncharacterized protein</fullName>
    </submittedName>
</protein>
<dbReference type="Proteomes" id="UP000219775">
    <property type="component" value="Unassembled WGS sequence"/>
</dbReference>
<name>A0A2C3WVI6_9BACI</name>
<evidence type="ECO:0000313" key="2">
    <source>
        <dbReference type="Proteomes" id="UP000219775"/>
    </source>
</evidence>
<comment type="caution">
    <text evidence="1">The sequence shown here is derived from an EMBL/GenBank/DDBJ whole genome shotgun (WGS) entry which is preliminary data.</text>
</comment>
<organism evidence="1 2">
    <name type="scientific">Bacillus pseudomycoides</name>
    <dbReference type="NCBI Taxonomy" id="64104"/>
    <lineage>
        <taxon>Bacteria</taxon>
        <taxon>Bacillati</taxon>
        <taxon>Bacillota</taxon>
        <taxon>Bacilli</taxon>
        <taxon>Bacillales</taxon>
        <taxon>Bacillaceae</taxon>
        <taxon>Bacillus</taxon>
        <taxon>Bacillus cereus group</taxon>
    </lineage>
</organism>
<evidence type="ECO:0000313" key="1">
    <source>
        <dbReference type="EMBL" id="PEM67241.1"/>
    </source>
</evidence>
<reference evidence="1 2" key="1">
    <citation type="submission" date="2017-09" db="EMBL/GenBank/DDBJ databases">
        <title>Large-scale bioinformatics analysis of Bacillus genomes uncovers conserved roles of natural products in bacterial physiology.</title>
        <authorList>
            <consortium name="Agbiome Team Llc"/>
            <person name="Bleich R.M."/>
            <person name="Grubbs K.J."/>
            <person name="Santa Maria K.C."/>
            <person name="Allen S.E."/>
            <person name="Farag S."/>
            <person name="Shank E.A."/>
            <person name="Bowers A."/>
        </authorList>
    </citation>
    <scope>NUCLEOTIDE SEQUENCE [LARGE SCALE GENOMIC DNA]</scope>
    <source>
        <strain evidence="1 2">AFS009893</strain>
    </source>
</reference>
<sequence length="78" mass="9485">MIFKRISRRYEEQKVTCIWSLSLFSLGTGLKKALTASFFERILSSTQKRKVVCQFFNLYLYIFFIVFFQYYPFFSCKM</sequence>
<dbReference type="EMBL" id="NUDP01000074">
    <property type="protein sequence ID" value="PEM67241.1"/>
    <property type="molecule type" value="Genomic_DNA"/>
</dbReference>
<gene>
    <name evidence="1" type="ORF">CN613_19620</name>
</gene>
<dbReference type="AlphaFoldDB" id="A0A2C3WVI6"/>
<accession>A0A2C3WVI6</accession>